<protein>
    <submittedName>
        <fullName evidence="1">Uncharacterized protein</fullName>
    </submittedName>
</protein>
<dbReference type="EMBL" id="GBRH01169227">
    <property type="protein sequence ID" value="JAE28669.1"/>
    <property type="molecule type" value="Transcribed_RNA"/>
</dbReference>
<name>A0A0A9GYQ1_ARUDO</name>
<accession>A0A0A9GYQ1</accession>
<dbReference type="AlphaFoldDB" id="A0A0A9GYQ1"/>
<proteinExistence type="predicted"/>
<sequence>MTRTCCTACRCSTPCLPSCTTPWPTRGSRSRSA</sequence>
<reference evidence="1" key="2">
    <citation type="journal article" date="2015" name="Data Brief">
        <title>Shoot transcriptome of the giant reed, Arundo donax.</title>
        <authorList>
            <person name="Barrero R.A."/>
            <person name="Guerrero F.D."/>
            <person name="Moolhuijzen P."/>
            <person name="Goolsby J.A."/>
            <person name="Tidwell J."/>
            <person name="Bellgard S.E."/>
            <person name="Bellgard M.I."/>
        </authorList>
    </citation>
    <scope>NUCLEOTIDE SEQUENCE</scope>
    <source>
        <tissue evidence="1">Shoot tissue taken approximately 20 cm above the soil surface</tissue>
    </source>
</reference>
<organism evidence="1">
    <name type="scientific">Arundo donax</name>
    <name type="common">Giant reed</name>
    <name type="synonym">Donax arundinaceus</name>
    <dbReference type="NCBI Taxonomy" id="35708"/>
    <lineage>
        <taxon>Eukaryota</taxon>
        <taxon>Viridiplantae</taxon>
        <taxon>Streptophyta</taxon>
        <taxon>Embryophyta</taxon>
        <taxon>Tracheophyta</taxon>
        <taxon>Spermatophyta</taxon>
        <taxon>Magnoliopsida</taxon>
        <taxon>Liliopsida</taxon>
        <taxon>Poales</taxon>
        <taxon>Poaceae</taxon>
        <taxon>PACMAD clade</taxon>
        <taxon>Arundinoideae</taxon>
        <taxon>Arundineae</taxon>
        <taxon>Arundo</taxon>
    </lineage>
</organism>
<reference evidence="1" key="1">
    <citation type="submission" date="2014-09" db="EMBL/GenBank/DDBJ databases">
        <authorList>
            <person name="Magalhaes I.L.F."/>
            <person name="Oliveira U."/>
            <person name="Santos F.R."/>
            <person name="Vidigal T.H.D.A."/>
            <person name="Brescovit A.D."/>
            <person name="Santos A.J."/>
        </authorList>
    </citation>
    <scope>NUCLEOTIDE SEQUENCE</scope>
    <source>
        <tissue evidence="1">Shoot tissue taken approximately 20 cm above the soil surface</tissue>
    </source>
</reference>
<evidence type="ECO:0000313" key="1">
    <source>
        <dbReference type="EMBL" id="JAE28669.1"/>
    </source>
</evidence>